<dbReference type="Pfam" id="PF08281">
    <property type="entry name" value="Sigma70_r4_2"/>
    <property type="match status" value="1"/>
</dbReference>
<dbReference type="InterPro" id="IPR007627">
    <property type="entry name" value="RNA_pol_sigma70_r2"/>
</dbReference>
<dbReference type="GO" id="GO:0016987">
    <property type="term" value="F:sigma factor activity"/>
    <property type="evidence" value="ECO:0007669"/>
    <property type="project" value="UniProtKB-KW"/>
</dbReference>
<dbReference type="AlphaFoldDB" id="A0A177JMZ1"/>
<dbReference type="PANTHER" id="PTHR43133">
    <property type="entry name" value="RNA POLYMERASE ECF-TYPE SIGMA FACTO"/>
    <property type="match status" value="1"/>
</dbReference>
<dbReference type="InterPro" id="IPR039425">
    <property type="entry name" value="RNA_pol_sigma-70-like"/>
</dbReference>
<dbReference type="InterPro" id="IPR013249">
    <property type="entry name" value="RNA_pol_sigma70_r4_t2"/>
</dbReference>
<dbReference type="GO" id="GO:0006352">
    <property type="term" value="P:DNA-templated transcription initiation"/>
    <property type="evidence" value="ECO:0007669"/>
    <property type="project" value="InterPro"/>
</dbReference>
<accession>A0A177JMZ1</accession>
<dbReference type="SUPFAM" id="SSF88659">
    <property type="entry name" value="Sigma3 and sigma4 domains of RNA polymerase sigma factors"/>
    <property type="match status" value="1"/>
</dbReference>
<organism evidence="7 8">
    <name type="scientific">Sphingobium yanoikuyae</name>
    <name type="common">Sphingomonas yanoikuyae</name>
    <dbReference type="NCBI Taxonomy" id="13690"/>
    <lineage>
        <taxon>Bacteria</taxon>
        <taxon>Pseudomonadati</taxon>
        <taxon>Pseudomonadota</taxon>
        <taxon>Alphaproteobacteria</taxon>
        <taxon>Sphingomonadales</taxon>
        <taxon>Sphingomonadaceae</taxon>
        <taxon>Sphingobium</taxon>
    </lineage>
</organism>
<evidence type="ECO:0000256" key="4">
    <source>
        <dbReference type="ARBA" id="ARBA00023163"/>
    </source>
</evidence>
<dbReference type="InterPro" id="IPR036388">
    <property type="entry name" value="WH-like_DNA-bd_sf"/>
</dbReference>
<evidence type="ECO:0000256" key="3">
    <source>
        <dbReference type="ARBA" id="ARBA00023082"/>
    </source>
</evidence>
<dbReference type="Pfam" id="PF04542">
    <property type="entry name" value="Sigma70_r2"/>
    <property type="match status" value="1"/>
</dbReference>
<feature type="domain" description="RNA polymerase sigma-70 region 2" evidence="5">
    <location>
        <begin position="14"/>
        <end position="75"/>
    </location>
</feature>
<dbReference type="InterPro" id="IPR014284">
    <property type="entry name" value="RNA_pol_sigma-70_dom"/>
</dbReference>
<evidence type="ECO:0000259" key="5">
    <source>
        <dbReference type="Pfam" id="PF04542"/>
    </source>
</evidence>
<dbReference type="GO" id="GO:0003677">
    <property type="term" value="F:DNA binding"/>
    <property type="evidence" value="ECO:0007669"/>
    <property type="project" value="InterPro"/>
</dbReference>
<reference evidence="7 8" key="1">
    <citation type="submission" date="2016-02" db="EMBL/GenBank/DDBJ databases">
        <authorList>
            <person name="Wen L."/>
            <person name="He K."/>
            <person name="Yang H."/>
        </authorList>
    </citation>
    <scope>NUCLEOTIDE SEQUENCE [LARGE SCALE GENOMIC DNA]</scope>
    <source>
        <strain evidence="7 8">CD09_2</strain>
    </source>
</reference>
<keyword evidence="2" id="KW-0805">Transcription regulation</keyword>
<dbReference type="Proteomes" id="UP000077262">
    <property type="component" value="Unassembled WGS sequence"/>
</dbReference>
<gene>
    <name evidence="7" type="ORF">AX777_22155</name>
</gene>
<dbReference type="SUPFAM" id="SSF88946">
    <property type="entry name" value="Sigma2 domain of RNA polymerase sigma factors"/>
    <property type="match status" value="1"/>
</dbReference>
<dbReference type="InterPro" id="IPR013325">
    <property type="entry name" value="RNA_pol_sigma_r2"/>
</dbReference>
<keyword evidence="4" id="KW-0804">Transcription</keyword>
<feature type="domain" description="RNA polymerase sigma factor 70 region 4 type 2" evidence="6">
    <location>
        <begin position="109"/>
        <end position="150"/>
    </location>
</feature>
<proteinExistence type="inferred from homology"/>
<comment type="similarity">
    <text evidence="1">Belongs to the sigma-70 factor family. ECF subfamily.</text>
</comment>
<evidence type="ECO:0000256" key="1">
    <source>
        <dbReference type="ARBA" id="ARBA00010641"/>
    </source>
</evidence>
<evidence type="ECO:0000256" key="2">
    <source>
        <dbReference type="ARBA" id="ARBA00023015"/>
    </source>
</evidence>
<dbReference type="NCBIfam" id="TIGR02937">
    <property type="entry name" value="sigma70-ECF"/>
    <property type="match status" value="1"/>
</dbReference>
<dbReference type="EMBL" id="LSTR01000044">
    <property type="protein sequence ID" value="OAH42164.1"/>
    <property type="molecule type" value="Genomic_DNA"/>
</dbReference>
<protein>
    <submittedName>
        <fullName evidence="7">RNA polymerase subunit sigma-24</fullName>
    </submittedName>
</protein>
<evidence type="ECO:0000313" key="7">
    <source>
        <dbReference type="EMBL" id="OAH42164.1"/>
    </source>
</evidence>
<sequence length="169" mass="19186">MSKMDTLQVFLAAQADLLRYAARITGDPAEAEDVVQDAWLRFRATASARILEEPNGYLFRIVHNLALDRQRRQGRENRVFVGGATVATELVPSDQPSQQARAEAKDELAMLHKALAKLPVRTRRAFEMYRFEDMKLVEIASELGVSKSLVSEMVIEAVEFCKKALRRRH</sequence>
<evidence type="ECO:0000259" key="6">
    <source>
        <dbReference type="Pfam" id="PF08281"/>
    </source>
</evidence>
<dbReference type="InterPro" id="IPR013324">
    <property type="entry name" value="RNA_pol_sigma_r3/r4-like"/>
</dbReference>
<comment type="caution">
    <text evidence="7">The sequence shown here is derived from an EMBL/GenBank/DDBJ whole genome shotgun (WGS) entry which is preliminary data.</text>
</comment>
<dbReference type="OrthoDB" id="9794372at2"/>
<name>A0A177JMZ1_SPHYA</name>
<dbReference type="Gene3D" id="1.10.10.10">
    <property type="entry name" value="Winged helix-like DNA-binding domain superfamily/Winged helix DNA-binding domain"/>
    <property type="match status" value="1"/>
</dbReference>
<keyword evidence="3" id="KW-0731">Sigma factor</keyword>
<dbReference type="Gene3D" id="1.10.1740.10">
    <property type="match status" value="1"/>
</dbReference>
<evidence type="ECO:0000313" key="8">
    <source>
        <dbReference type="Proteomes" id="UP000077262"/>
    </source>
</evidence>
<dbReference type="PANTHER" id="PTHR43133:SF63">
    <property type="entry name" value="RNA POLYMERASE SIGMA FACTOR FECI-RELATED"/>
    <property type="match status" value="1"/>
</dbReference>